<keyword evidence="1" id="KW-1133">Transmembrane helix</keyword>
<evidence type="ECO:0000259" key="2">
    <source>
        <dbReference type="Pfam" id="PF13559"/>
    </source>
</evidence>
<keyword evidence="1" id="KW-0812">Transmembrane</keyword>
<evidence type="ECO:0000313" key="3">
    <source>
        <dbReference type="EMBL" id="GAA2086671.1"/>
    </source>
</evidence>
<dbReference type="RefSeq" id="WP_291797026.1">
    <property type="nucleotide sequence ID" value="NZ_BAAAPZ010000001.1"/>
</dbReference>
<protein>
    <recommendedName>
        <fullName evidence="2">Protein-glutamine gamma-glutamyltransferase-like C-terminal domain-containing protein</fullName>
    </recommendedName>
</protein>
<organism evidence="3 4">
    <name type="scientific">Brevibacterium salitolerans</name>
    <dbReference type="NCBI Taxonomy" id="1403566"/>
    <lineage>
        <taxon>Bacteria</taxon>
        <taxon>Bacillati</taxon>
        <taxon>Actinomycetota</taxon>
        <taxon>Actinomycetes</taxon>
        <taxon>Micrococcales</taxon>
        <taxon>Brevibacteriaceae</taxon>
        <taxon>Brevibacterium</taxon>
    </lineage>
</organism>
<comment type="caution">
    <text evidence="3">The sequence shown here is derived from an EMBL/GenBank/DDBJ whole genome shotgun (WGS) entry which is preliminary data.</text>
</comment>
<name>A0ABN2WB54_9MICO</name>
<keyword evidence="1" id="KW-0472">Membrane</keyword>
<accession>A0ABN2WB54</accession>
<reference evidence="3 4" key="1">
    <citation type="journal article" date="2019" name="Int. J. Syst. Evol. Microbiol.">
        <title>The Global Catalogue of Microorganisms (GCM) 10K type strain sequencing project: providing services to taxonomists for standard genome sequencing and annotation.</title>
        <authorList>
            <consortium name="The Broad Institute Genomics Platform"/>
            <consortium name="The Broad Institute Genome Sequencing Center for Infectious Disease"/>
            <person name="Wu L."/>
            <person name="Ma J."/>
        </authorList>
    </citation>
    <scope>NUCLEOTIDE SEQUENCE [LARGE SCALE GENOMIC DNA]</scope>
    <source>
        <strain evidence="3 4">JCM 15900</strain>
    </source>
</reference>
<gene>
    <name evidence="3" type="ORF">GCM10009823_00490</name>
</gene>
<dbReference type="InterPro" id="IPR025403">
    <property type="entry name" value="TgpA-like_C"/>
</dbReference>
<dbReference type="Proteomes" id="UP001500984">
    <property type="component" value="Unassembled WGS sequence"/>
</dbReference>
<sequence>MSAAALLTAQGSFIPQGSFAPQGPAGRLDLLTQADLLSQPSREEGRRWAEEELSKTRYHEAETTLLERIGRAISEFFADLLDGVTRIEHPALIVVVILAVAALVVGIVWFTRRAAGVPLDRKPESAPVFDAEMDPEVLRRTSAEAAAARDWRRAVQDLVRAVFAEQSRAGRIAIDRSSTAHELAEAAGSAVPPAASAFAELGGLFDTVTFSGTATGPEAYDRARALDAAVQDRAREVRA</sequence>
<evidence type="ECO:0000256" key="1">
    <source>
        <dbReference type="SAM" id="Phobius"/>
    </source>
</evidence>
<feature type="transmembrane region" description="Helical" evidence="1">
    <location>
        <begin position="91"/>
        <end position="111"/>
    </location>
</feature>
<dbReference type="Pfam" id="PF13559">
    <property type="entry name" value="DUF4129"/>
    <property type="match status" value="1"/>
</dbReference>
<feature type="domain" description="Protein-glutamine gamma-glutamyltransferase-like C-terminal" evidence="2">
    <location>
        <begin position="160"/>
        <end position="227"/>
    </location>
</feature>
<dbReference type="EMBL" id="BAAAPZ010000001">
    <property type="protein sequence ID" value="GAA2086671.1"/>
    <property type="molecule type" value="Genomic_DNA"/>
</dbReference>
<proteinExistence type="predicted"/>
<keyword evidence="4" id="KW-1185">Reference proteome</keyword>
<evidence type="ECO:0000313" key="4">
    <source>
        <dbReference type="Proteomes" id="UP001500984"/>
    </source>
</evidence>